<proteinExistence type="predicted"/>
<dbReference type="PANTHER" id="PTHR48051:SF1">
    <property type="entry name" value="RAS SUPPRESSOR PROTEIN 1"/>
    <property type="match status" value="1"/>
</dbReference>
<dbReference type="STRING" id="43041.A0A182K1Q3"/>
<dbReference type="Proteomes" id="UP000075881">
    <property type="component" value="Unassembled WGS sequence"/>
</dbReference>
<accession>A0A182K1Q3</accession>
<dbReference type="SMART" id="SM00369">
    <property type="entry name" value="LRR_TYP"/>
    <property type="match status" value="3"/>
</dbReference>
<organism evidence="4 5">
    <name type="scientific">Anopheles christyi</name>
    <dbReference type="NCBI Taxonomy" id="43041"/>
    <lineage>
        <taxon>Eukaryota</taxon>
        <taxon>Metazoa</taxon>
        <taxon>Ecdysozoa</taxon>
        <taxon>Arthropoda</taxon>
        <taxon>Hexapoda</taxon>
        <taxon>Insecta</taxon>
        <taxon>Pterygota</taxon>
        <taxon>Neoptera</taxon>
        <taxon>Endopterygota</taxon>
        <taxon>Diptera</taxon>
        <taxon>Nematocera</taxon>
        <taxon>Culicoidea</taxon>
        <taxon>Culicidae</taxon>
        <taxon>Anophelinae</taxon>
        <taxon>Anopheles</taxon>
    </lineage>
</organism>
<dbReference type="GO" id="GO:0005737">
    <property type="term" value="C:cytoplasm"/>
    <property type="evidence" value="ECO:0007669"/>
    <property type="project" value="TreeGrafter"/>
</dbReference>
<reference evidence="5" key="1">
    <citation type="submission" date="2013-03" db="EMBL/GenBank/DDBJ databases">
        <title>The Genome Sequence of Anopheles christyi ACHKN1017.</title>
        <authorList>
            <consortium name="The Broad Institute Genomics Platform"/>
            <person name="Neafsey D.E."/>
            <person name="Besansky N."/>
            <person name="Walker B."/>
            <person name="Young S.K."/>
            <person name="Zeng Q."/>
            <person name="Gargeya S."/>
            <person name="Fitzgerald M."/>
            <person name="Haas B."/>
            <person name="Abouelleil A."/>
            <person name="Allen A.W."/>
            <person name="Alvarado L."/>
            <person name="Arachchi H.M."/>
            <person name="Berlin A.M."/>
            <person name="Chapman S.B."/>
            <person name="Gainer-Dewar J."/>
            <person name="Goldberg J."/>
            <person name="Griggs A."/>
            <person name="Gujja S."/>
            <person name="Hansen M."/>
            <person name="Howarth C."/>
            <person name="Imamovic A."/>
            <person name="Ireland A."/>
            <person name="Larimer J."/>
            <person name="McCowan C."/>
            <person name="Murphy C."/>
            <person name="Pearson M."/>
            <person name="Poon T.W."/>
            <person name="Priest M."/>
            <person name="Roberts A."/>
            <person name="Saif S."/>
            <person name="Shea T."/>
            <person name="Sisk P."/>
            <person name="Sykes S."/>
            <person name="Wortman J."/>
            <person name="Nusbaum C."/>
            <person name="Birren B."/>
        </authorList>
    </citation>
    <scope>NUCLEOTIDE SEQUENCE [LARGE SCALE GENOMIC DNA]</scope>
    <source>
        <strain evidence="5">ACHKN1017</strain>
    </source>
</reference>
<sequence length="411" mass="46878">MENFLRLLLVFVILQVSYRSSVLCSKKSTVLMSVSDDMDQTFFAQVLDTKLELHVWHTESKKLEVNSDNPLQALLLMEAPKLEVFVFHPNHHLRQLVVRFCTLDGLAKDFLNLQELSVLQIEQCRLNGTFNLGELIALHNLTSFSLEANRLTETVLQLDEIPDEPEQGSKLAILNLSFNKIKYFNLNVLRLFPALKELFLSHNALATVEGSIFLPELVKLDIKQNLLDVLDISGCNCSSLLYLYASNNRLMSFPIFSETTLNIDVLDLGNNRLTVANGKELQKQRKLTTLILSWNAFSSFTTDDENELEIELASLHDLDLSSNQLKSLDLRDWKLPSLSRLHVSNNPLKVIPDDLMERYPNLTKLVCFCPDIDCAWIQHNVEHIRSGNFEMSVVWQGPTMVGKDYRCVTVP</sequence>
<evidence type="ECO:0000256" key="3">
    <source>
        <dbReference type="SAM" id="SignalP"/>
    </source>
</evidence>
<dbReference type="PANTHER" id="PTHR48051">
    <property type="match status" value="1"/>
</dbReference>
<name>A0A182K1Q3_9DIPT</name>
<evidence type="ECO:0000313" key="5">
    <source>
        <dbReference type="Proteomes" id="UP000075881"/>
    </source>
</evidence>
<keyword evidence="1" id="KW-0433">Leucine-rich repeat</keyword>
<keyword evidence="3" id="KW-0732">Signal</keyword>
<dbReference type="VEuPathDB" id="VectorBase:ACHR004687"/>
<dbReference type="SMART" id="SM00364">
    <property type="entry name" value="LRR_BAC"/>
    <property type="match status" value="3"/>
</dbReference>
<evidence type="ECO:0000256" key="1">
    <source>
        <dbReference type="ARBA" id="ARBA00022614"/>
    </source>
</evidence>
<keyword evidence="2" id="KW-0677">Repeat</keyword>
<dbReference type="PROSITE" id="PS51450">
    <property type="entry name" value="LRR"/>
    <property type="match status" value="2"/>
</dbReference>
<feature type="signal peptide" evidence="3">
    <location>
        <begin position="1"/>
        <end position="19"/>
    </location>
</feature>
<evidence type="ECO:0000313" key="4">
    <source>
        <dbReference type="EnsemblMetazoa" id="ACHR004687-PA"/>
    </source>
</evidence>
<evidence type="ECO:0000256" key="2">
    <source>
        <dbReference type="ARBA" id="ARBA00022737"/>
    </source>
</evidence>
<dbReference type="Pfam" id="PF13855">
    <property type="entry name" value="LRR_8"/>
    <property type="match status" value="1"/>
</dbReference>
<dbReference type="InterPro" id="IPR032675">
    <property type="entry name" value="LRR_dom_sf"/>
</dbReference>
<dbReference type="SUPFAM" id="SSF52058">
    <property type="entry name" value="L domain-like"/>
    <property type="match status" value="1"/>
</dbReference>
<evidence type="ECO:0008006" key="6">
    <source>
        <dbReference type="Google" id="ProtNLM"/>
    </source>
</evidence>
<dbReference type="AlphaFoldDB" id="A0A182K1Q3"/>
<keyword evidence="5" id="KW-1185">Reference proteome</keyword>
<dbReference type="Gene3D" id="3.80.10.10">
    <property type="entry name" value="Ribonuclease Inhibitor"/>
    <property type="match status" value="3"/>
</dbReference>
<dbReference type="EnsemblMetazoa" id="ACHR004687-RA">
    <property type="protein sequence ID" value="ACHR004687-PA"/>
    <property type="gene ID" value="ACHR004687"/>
</dbReference>
<dbReference type="InterPro" id="IPR050216">
    <property type="entry name" value="LRR_domain-containing"/>
</dbReference>
<reference evidence="4" key="2">
    <citation type="submission" date="2020-05" db="UniProtKB">
        <authorList>
            <consortium name="EnsemblMetazoa"/>
        </authorList>
    </citation>
    <scope>IDENTIFICATION</scope>
    <source>
        <strain evidence="4">ACHKN1017</strain>
    </source>
</reference>
<protein>
    <recommendedName>
        <fullName evidence="6">Leucine rich immune protein (Coil-less)</fullName>
    </recommendedName>
</protein>
<feature type="chain" id="PRO_5008124924" description="Leucine rich immune protein (Coil-less)" evidence="3">
    <location>
        <begin position="20"/>
        <end position="411"/>
    </location>
</feature>
<dbReference type="InterPro" id="IPR003591">
    <property type="entry name" value="Leu-rich_rpt_typical-subtyp"/>
</dbReference>
<dbReference type="InterPro" id="IPR001611">
    <property type="entry name" value="Leu-rich_rpt"/>
</dbReference>